<reference evidence="2 3" key="1">
    <citation type="submission" date="2018-09" db="EMBL/GenBank/DDBJ databases">
        <authorList>
            <person name="Zhu H."/>
        </authorList>
    </citation>
    <scope>NUCLEOTIDE SEQUENCE [LARGE SCALE GENOMIC DNA]</scope>
    <source>
        <strain evidence="2 3">K1S02-6</strain>
    </source>
</reference>
<proteinExistence type="predicted"/>
<dbReference type="GO" id="GO:0043565">
    <property type="term" value="F:sequence-specific DNA binding"/>
    <property type="evidence" value="ECO:0007669"/>
    <property type="project" value="InterPro"/>
</dbReference>
<feature type="region of interest" description="Disordered" evidence="1">
    <location>
        <begin position="58"/>
        <end position="81"/>
    </location>
</feature>
<gene>
    <name evidence="2" type="ORF">D3879_08905</name>
</gene>
<organism evidence="2 3">
    <name type="scientific">Pseudomonas cavernicola</name>
    <dbReference type="NCBI Taxonomy" id="2320866"/>
    <lineage>
        <taxon>Bacteria</taxon>
        <taxon>Pseudomonadati</taxon>
        <taxon>Pseudomonadota</taxon>
        <taxon>Gammaproteobacteria</taxon>
        <taxon>Pseudomonadales</taxon>
        <taxon>Pseudomonadaceae</taxon>
        <taxon>Pseudomonas</taxon>
    </lineage>
</organism>
<dbReference type="SUPFAM" id="SSF48295">
    <property type="entry name" value="TrpR-like"/>
    <property type="match status" value="1"/>
</dbReference>
<evidence type="ECO:0000313" key="2">
    <source>
        <dbReference type="EMBL" id="RJG13363.1"/>
    </source>
</evidence>
<feature type="compositionally biased region" description="Low complexity" evidence="1">
    <location>
        <begin position="58"/>
        <end position="74"/>
    </location>
</feature>
<dbReference type="GO" id="GO:0004803">
    <property type="term" value="F:transposase activity"/>
    <property type="evidence" value="ECO:0007669"/>
    <property type="project" value="InterPro"/>
</dbReference>
<comment type="caution">
    <text evidence="2">The sequence shown here is derived from an EMBL/GenBank/DDBJ whole genome shotgun (WGS) entry which is preliminary data.</text>
</comment>
<evidence type="ECO:0008006" key="4">
    <source>
        <dbReference type="Google" id="ProtNLM"/>
    </source>
</evidence>
<dbReference type="OrthoDB" id="9774685at2"/>
<evidence type="ECO:0000313" key="3">
    <source>
        <dbReference type="Proteomes" id="UP000284021"/>
    </source>
</evidence>
<dbReference type="EMBL" id="QYUR01000002">
    <property type="protein sequence ID" value="RJG13363.1"/>
    <property type="molecule type" value="Genomic_DNA"/>
</dbReference>
<name>A0A418XLL7_9PSED</name>
<evidence type="ECO:0000256" key="1">
    <source>
        <dbReference type="SAM" id="MobiDB-lite"/>
    </source>
</evidence>
<feature type="region of interest" description="Disordered" evidence="1">
    <location>
        <begin position="1"/>
        <end position="27"/>
    </location>
</feature>
<dbReference type="AlphaFoldDB" id="A0A418XLL7"/>
<protein>
    <recommendedName>
        <fullName evidence="4">Transposase</fullName>
    </recommendedName>
</protein>
<dbReference type="InterPro" id="IPR010921">
    <property type="entry name" value="Trp_repressor/repl_initiator"/>
</dbReference>
<keyword evidence="3" id="KW-1185">Reference proteome</keyword>
<feature type="compositionally biased region" description="Polar residues" evidence="1">
    <location>
        <begin position="1"/>
        <end position="12"/>
    </location>
</feature>
<dbReference type="GO" id="GO:0006313">
    <property type="term" value="P:DNA transposition"/>
    <property type="evidence" value="ECO:0007669"/>
    <property type="project" value="InterPro"/>
</dbReference>
<dbReference type="Proteomes" id="UP000284021">
    <property type="component" value="Unassembled WGS sequence"/>
</dbReference>
<accession>A0A418XLL7</accession>
<sequence length="81" mass="8971">MSPELTHQNGKSGQRLGRERRHRGSVEQKLAMARESLDPGQSVSVVVRRNGINAHVWSRPSWPSRAASTSRSTSGRQCCIC</sequence>